<dbReference type="Gene3D" id="3.30.559.10">
    <property type="entry name" value="Chloramphenicol acetyltransferase-like domain"/>
    <property type="match status" value="1"/>
</dbReference>
<reference evidence="13" key="1">
    <citation type="submission" date="2021-06" db="EMBL/GenBank/DDBJ databases">
        <authorList>
            <person name="Kallberg Y."/>
            <person name="Tangrot J."/>
            <person name="Rosling A."/>
        </authorList>
    </citation>
    <scope>NUCLEOTIDE SEQUENCE</scope>
    <source>
        <strain evidence="13">IA702</strain>
    </source>
</reference>
<dbReference type="Pfam" id="PF00198">
    <property type="entry name" value="2-oxoacid_dh"/>
    <property type="match status" value="1"/>
</dbReference>
<comment type="similarity">
    <text evidence="3 10">Belongs to the 2-oxoacid dehydrogenase family.</text>
</comment>
<evidence type="ECO:0000259" key="12">
    <source>
        <dbReference type="PROSITE" id="PS51826"/>
    </source>
</evidence>
<dbReference type="PROSITE" id="PS00189">
    <property type="entry name" value="LIPOYL"/>
    <property type="match status" value="1"/>
</dbReference>
<evidence type="ECO:0000256" key="6">
    <source>
        <dbReference type="ARBA" id="ARBA00022946"/>
    </source>
</evidence>
<dbReference type="Proteomes" id="UP000789572">
    <property type="component" value="Unassembled WGS sequence"/>
</dbReference>
<dbReference type="Gene3D" id="2.40.50.100">
    <property type="match status" value="1"/>
</dbReference>
<dbReference type="GO" id="GO:0045333">
    <property type="term" value="P:cellular respiration"/>
    <property type="evidence" value="ECO:0007669"/>
    <property type="project" value="UniProtKB-ARBA"/>
</dbReference>
<comment type="catalytic activity">
    <reaction evidence="9">
        <text>N(6)-[(R)-dihydrolipoyl]-L-lysyl-[protein] + 2-methylpropanoyl-CoA = N(6)-[(R)-S(8)-2-methylpropanoyldihydrolipoyl]-L-lysyl-[protein] + CoA</text>
        <dbReference type="Rhea" id="RHEA:18865"/>
        <dbReference type="Rhea" id="RHEA-COMP:10475"/>
        <dbReference type="Rhea" id="RHEA-COMP:10497"/>
        <dbReference type="ChEBI" id="CHEBI:57287"/>
        <dbReference type="ChEBI" id="CHEBI:57338"/>
        <dbReference type="ChEBI" id="CHEBI:83100"/>
        <dbReference type="ChEBI" id="CHEBI:83142"/>
        <dbReference type="EC" id="2.3.1.168"/>
    </reaction>
    <physiologicalReaction direction="left-to-right" evidence="9">
        <dbReference type="Rhea" id="RHEA:18866"/>
    </physiologicalReaction>
</comment>
<dbReference type="PROSITE" id="PS51826">
    <property type="entry name" value="PSBD"/>
    <property type="match status" value="1"/>
</dbReference>
<dbReference type="GO" id="GO:0016407">
    <property type="term" value="F:acetyltransferase activity"/>
    <property type="evidence" value="ECO:0007669"/>
    <property type="project" value="TreeGrafter"/>
</dbReference>
<evidence type="ECO:0000256" key="8">
    <source>
        <dbReference type="ARBA" id="ARBA00023315"/>
    </source>
</evidence>
<keyword evidence="4 10" id="KW-0808">Transferase</keyword>
<keyword evidence="14" id="KW-1185">Reference proteome</keyword>
<dbReference type="InterPro" id="IPR036625">
    <property type="entry name" value="E3-bd_dom_sf"/>
</dbReference>
<dbReference type="PANTHER" id="PTHR43178">
    <property type="entry name" value="DIHYDROLIPOAMIDE ACETYLTRANSFERASE COMPONENT OF PYRUVATE DEHYDROGENASE COMPLEX"/>
    <property type="match status" value="1"/>
</dbReference>
<gene>
    <name evidence="13" type="ORF">POCULU_LOCUS1791</name>
</gene>
<dbReference type="GO" id="GO:0043754">
    <property type="term" value="F:dihydrolipoamide branched chain acyltransferase activity"/>
    <property type="evidence" value="ECO:0007669"/>
    <property type="project" value="UniProtKB-EC"/>
</dbReference>
<evidence type="ECO:0000256" key="10">
    <source>
        <dbReference type="RuleBase" id="RU003423"/>
    </source>
</evidence>
<dbReference type="Pfam" id="PF00364">
    <property type="entry name" value="Biotin_lipoyl"/>
    <property type="match status" value="1"/>
</dbReference>
<dbReference type="FunFam" id="4.10.320.10:FF:000002">
    <property type="entry name" value="Dihydrolipoamide acetyltransferase component of pyruvate dehydrogenase complex"/>
    <property type="match status" value="1"/>
</dbReference>
<evidence type="ECO:0000256" key="9">
    <source>
        <dbReference type="ARBA" id="ARBA00051775"/>
    </source>
</evidence>
<evidence type="ECO:0000313" key="13">
    <source>
        <dbReference type="EMBL" id="CAG8485734.1"/>
    </source>
</evidence>
<dbReference type="InterPro" id="IPR011053">
    <property type="entry name" value="Single_hybrid_motif"/>
</dbReference>
<dbReference type="GO" id="GO:0005759">
    <property type="term" value="C:mitochondrial matrix"/>
    <property type="evidence" value="ECO:0007669"/>
    <property type="project" value="UniProtKB-SubCell"/>
</dbReference>
<dbReference type="PROSITE" id="PS50968">
    <property type="entry name" value="BIOTINYL_LIPOYL"/>
    <property type="match status" value="1"/>
</dbReference>
<accession>A0A9N8ZAR1</accession>
<name>A0A9N8ZAR1_9GLOM</name>
<dbReference type="OrthoDB" id="15567at2759"/>
<organism evidence="13 14">
    <name type="scientific">Paraglomus occultum</name>
    <dbReference type="NCBI Taxonomy" id="144539"/>
    <lineage>
        <taxon>Eukaryota</taxon>
        <taxon>Fungi</taxon>
        <taxon>Fungi incertae sedis</taxon>
        <taxon>Mucoromycota</taxon>
        <taxon>Glomeromycotina</taxon>
        <taxon>Glomeromycetes</taxon>
        <taxon>Paraglomerales</taxon>
        <taxon>Paraglomeraceae</taxon>
        <taxon>Paraglomus</taxon>
    </lineage>
</organism>
<sequence length="516" mass="57049">MFIRIAGQILRTGCRNRPLSGAAATKTWIRSNRNSIPSQIAVREFHATEARDVVKSFLLADVGEGITECEVVQWFVEPGSRVSEFEKICEVQSDKASVEITSRYTGTVKKLHYKVGDMAKVGLPIADIELEEEVGLTEVEEADPEIGREGSPTEPLSASLDQDSVVEDVLTVKALKEIAPENKDVASVLTLATPAVRRLAREHQIDLRLIKGSGKAGRIMKEDVTVFVRKRSDEGIAEPTSFSPISSTAMTDTLNPLSKIQSSMFKAMTKSLAIPHFGYSDEYILDSVFAFRDSLNAEISRHKEKYAFSKITFMPIFIKSFSMALEEFPILNSSVVVVDENETIIGGSEDAIRDRTDVGRVRLRYRSEHNVGIAMDTPNGLIVPNIKSVQRKSIFEIAGELHRLQDLGKRNAIPVSDFKDGTITLSNVGIIGGTYLSPVVVSGEVCISAIGRIQRVPRFEMIEEQGRLVEKIAGKRIARVSFSADHRVIFGATIARFSQSWKNLLENPLVLAARLR</sequence>
<dbReference type="CDD" id="cd06849">
    <property type="entry name" value="lipoyl_domain"/>
    <property type="match status" value="1"/>
</dbReference>
<dbReference type="AlphaFoldDB" id="A0A9N8ZAR1"/>
<comment type="cofactor">
    <cofactor evidence="1 10">
        <name>(R)-lipoate</name>
        <dbReference type="ChEBI" id="CHEBI:83088"/>
    </cofactor>
</comment>
<dbReference type="Pfam" id="PF02817">
    <property type="entry name" value="E3_binding"/>
    <property type="match status" value="1"/>
</dbReference>
<dbReference type="SUPFAM" id="SSF51230">
    <property type="entry name" value="Single hybrid motif"/>
    <property type="match status" value="1"/>
</dbReference>
<protein>
    <recommendedName>
        <fullName evidence="10">Dihydrolipoamide acetyltransferase component of pyruvate dehydrogenase complex</fullName>
        <ecNumber evidence="10">2.3.1.-</ecNumber>
    </recommendedName>
</protein>
<dbReference type="EMBL" id="CAJVPJ010000145">
    <property type="protein sequence ID" value="CAG8485734.1"/>
    <property type="molecule type" value="Genomic_DNA"/>
</dbReference>
<dbReference type="InterPro" id="IPR004167">
    <property type="entry name" value="PSBD"/>
</dbReference>
<comment type="caution">
    <text evidence="13">The sequence shown here is derived from an EMBL/GenBank/DDBJ whole genome shotgun (WGS) entry which is preliminary data.</text>
</comment>
<keyword evidence="6" id="KW-0809">Transit peptide</keyword>
<evidence type="ECO:0000256" key="3">
    <source>
        <dbReference type="ARBA" id="ARBA00007317"/>
    </source>
</evidence>
<feature type="domain" description="Lipoyl-binding" evidence="11">
    <location>
        <begin position="54"/>
        <end position="129"/>
    </location>
</feature>
<keyword evidence="5 10" id="KW-0450">Lipoyl</keyword>
<dbReference type="PANTHER" id="PTHR43178:SF5">
    <property type="entry name" value="LIPOAMIDE ACYLTRANSFERASE COMPONENT OF BRANCHED-CHAIN ALPHA-KETO ACID DEHYDROGENASE COMPLEX, MITOCHONDRIAL"/>
    <property type="match status" value="1"/>
</dbReference>
<dbReference type="GO" id="GO:0005829">
    <property type="term" value="C:cytosol"/>
    <property type="evidence" value="ECO:0007669"/>
    <property type="project" value="UniProtKB-ARBA"/>
</dbReference>
<keyword evidence="7" id="KW-0496">Mitochondrion</keyword>
<evidence type="ECO:0000256" key="4">
    <source>
        <dbReference type="ARBA" id="ARBA00022679"/>
    </source>
</evidence>
<evidence type="ECO:0000256" key="2">
    <source>
        <dbReference type="ARBA" id="ARBA00004305"/>
    </source>
</evidence>
<evidence type="ECO:0000313" key="14">
    <source>
        <dbReference type="Proteomes" id="UP000789572"/>
    </source>
</evidence>
<evidence type="ECO:0000256" key="5">
    <source>
        <dbReference type="ARBA" id="ARBA00022823"/>
    </source>
</evidence>
<comment type="subcellular location">
    <subcellularLocation>
        <location evidence="2">Mitochondrion matrix</location>
    </subcellularLocation>
</comment>
<dbReference type="InterPro" id="IPR023213">
    <property type="entry name" value="CAT-like_dom_sf"/>
</dbReference>
<dbReference type="InterPro" id="IPR001078">
    <property type="entry name" value="2-oxoacid_DH_actylTfrase"/>
</dbReference>
<proteinExistence type="inferred from homology"/>
<dbReference type="FunFam" id="2.40.50.100:FF:000013">
    <property type="entry name" value="Dihydrolipoamide acetyltransferase component of pyruvate dehydrogenase complex"/>
    <property type="match status" value="1"/>
</dbReference>
<dbReference type="SUPFAM" id="SSF52777">
    <property type="entry name" value="CoA-dependent acyltransferases"/>
    <property type="match status" value="1"/>
</dbReference>
<dbReference type="GO" id="GO:0031405">
    <property type="term" value="F:lipoic acid binding"/>
    <property type="evidence" value="ECO:0007669"/>
    <property type="project" value="TreeGrafter"/>
</dbReference>
<dbReference type="FunFam" id="3.30.559.10:FF:000007">
    <property type="entry name" value="Dihydrolipoamide acetyltransferase component of pyruvate dehydrogenase complex"/>
    <property type="match status" value="1"/>
</dbReference>
<dbReference type="InterPro" id="IPR003016">
    <property type="entry name" value="2-oxoA_DH_lipoyl-BS"/>
</dbReference>
<feature type="domain" description="Peripheral subunit-binding (PSBD)" evidence="12">
    <location>
        <begin position="191"/>
        <end position="228"/>
    </location>
</feature>
<evidence type="ECO:0000259" key="11">
    <source>
        <dbReference type="PROSITE" id="PS50968"/>
    </source>
</evidence>
<dbReference type="SUPFAM" id="SSF47005">
    <property type="entry name" value="Peripheral subunit-binding domain of 2-oxo acid dehydrogenase complex"/>
    <property type="match status" value="1"/>
</dbReference>
<evidence type="ECO:0000256" key="7">
    <source>
        <dbReference type="ARBA" id="ARBA00023128"/>
    </source>
</evidence>
<dbReference type="InterPro" id="IPR050743">
    <property type="entry name" value="2-oxoacid_DH_E2_comp"/>
</dbReference>
<keyword evidence="8 10" id="KW-0012">Acyltransferase</keyword>
<dbReference type="EC" id="2.3.1.-" evidence="10"/>
<evidence type="ECO:0000256" key="1">
    <source>
        <dbReference type="ARBA" id="ARBA00001938"/>
    </source>
</evidence>
<dbReference type="Gene3D" id="4.10.320.10">
    <property type="entry name" value="E3-binding domain"/>
    <property type="match status" value="1"/>
</dbReference>
<dbReference type="InterPro" id="IPR000089">
    <property type="entry name" value="Biotin_lipoyl"/>
</dbReference>